<dbReference type="OrthoDB" id="1934429at2"/>
<accession>A0A267MER8</accession>
<dbReference type="AlphaFoldDB" id="A0A267MER8"/>
<proteinExistence type="predicted"/>
<dbReference type="InterPro" id="IPR021617">
    <property type="entry name" value="DUF3231"/>
</dbReference>
<evidence type="ECO:0000313" key="1">
    <source>
        <dbReference type="EMBL" id="PAB58036.1"/>
    </source>
</evidence>
<organism evidence="1 2">
    <name type="scientific">Anaeromicrobium sediminis</name>
    <dbReference type="NCBI Taxonomy" id="1478221"/>
    <lineage>
        <taxon>Bacteria</taxon>
        <taxon>Bacillati</taxon>
        <taxon>Bacillota</taxon>
        <taxon>Clostridia</taxon>
        <taxon>Peptostreptococcales</taxon>
        <taxon>Thermotaleaceae</taxon>
        <taxon>Anaeromicrobium</taxon>
    </lineage>
</organism>
<gene>
    <name evidence="1" type="ORF">CCE28_17015</name>
</gene>
<name>A0A267MER8_9FIRM</name>
<sequence>MIFNKFIVNKGRVNRLKLTDILTDNKHPLHWGGSSGLWDICRHKIIGIPVLDILHDLCEDPELKRFIKQGTEMQAVPHVEKIQEFLKKEELAYPSMPQRKKITDEQIGLAIMEILRLSLILDNIAFMDATRGDLRKFIWDITEDDKKAFDKIVELNYEKNWIMNPPSTS</sequence>
<evidence type="ECO:0000313" key="2">
    <source>
        <dbReference type="Proteomes" id="UP000216024"/>
    </source>
</evidence>
<dbReference type="Gene3D" id="1.20.1260.10">
    <property type="match status" value="1"/>
</dbReference>
<comment type="caution">
    <text evidence="1">The sequence shown here is derived from an EMBL/GenBank/DDBJ whole genome shotgun (WGS) entry which is preliminary data.</text>
</comment>
<protein>
    <submittedName>
        <fullName evidence="1">Uncharacterized protein</fullName>
    </submittedName>
</protein>
<dbReference type="Pfam" id="PF11553">
    <property type="entry name" value="DUF3231"/>
    <property type="match status" value="1"/>
</dbReference>
<reference evidence="1 2" key="1">
    <citation type="submission" date="2017-06" db="EMBL/GenBank/DDBJ databases">
        <title>Draft genome sequence of anaerobic fermentative bacterium Anaeromicrobium sediminis DY2726D isolated from West Pacific Ocean sediments.</title>
        <authorList>
            <person name="Zeng X."/>
        </authorList>
    </citation>
    <scope>NUCLEOTIDE SEQUENCE [LARGE SCALE GENOMIC DNA]</scope>
    <source>
        <strain evidence="1 2">DY2726D</strain>
    </source>
</reference>
<dbReference type="InterPro" id="IPR012347">
    <property type="entry name" value="Ferritin-like"/>
</dbReference>
<dbReference type="Proteomes" id="UP000216024">
    <property type="component" value="Unassembled WGS sequence"/>
</dbReference>
<dbReference type="EMBL" id="NIBG01000020">
    <property type="protein sequence ID" value="PAB58036.1"/>
    <property type="molecule type" value="Genomic_DNA"/>
</dbReference>
<keyword evidence="2" id="KW-1185">Reference proteome</keyword>